<organism evidence="8 9">
    <name type="scientific">Alitibacter langaaensis DSM 22999</name>
    <dbReference type="NCBI Taxonomy" id="1122935"/>
    <lineage>
        <taxon>Bacteria</taxon>
        <taxon>Pseudomonadati</taxon>
        <taxon>Pseudomonadota</taxon>
        <taxon>Gammaproteobacteria</taxon>
        <taxon>Pasteurellales</taxon>
        <taxon>Pasteurellaceae</taxon>
        <taxon>Alitibacter</taxon>
    </lineage>
</organism>
<evidence type="ECO:0000256" key="3">
    <source>
        <dbReference type="ARBA" id="ARBA00022679"/>
    </source>
</evidence>
<dbReference type="SFLD" id="SFLDS00005">
    <property type="entry name" value="Isoprenoid_Synthase_Type_I"/>
    <property type="match status" value="1"/>
</dbReference>
<accession>A0A2U0SQ01</accession>
<reference evidence="8 9" key="1">
    <citation type="submission" date="2018-05" db="EMBL/GenBank/DDBJ databases">
        <title>Genomic Encyclopedia of Type Strains, Phase IV (KMG-IV): sequencing the most valuable type-strain genomes for metagenomic binning, comparative biology and taxonomic classification.</title>
        <authorList>
            <person name="Goeker M."/>
        </authorList>
    </citation>
    <scope>NUCLEOTIDE SEQUENCE [LARGE SCALE GENOMIC DNA]</scope>
    <source>
        <strain evidence="8 9">DSM 22999</strain>
    </source>
</reference>
<dbReference type="PROSITE" id="PS00444">
    <property type="entry name" value="POLYPRENYL_SYNTHASE_2"/>
    <property type="match status" value="1"/>
</dbReference>
<keyword evidence="5" id="KW-0460">Magnesium</keyword>
<evidence type="ECO:0000256" key="1">
    <source>
        <dbReference type="ARBA" id="ARBA00001946"/>
    </source>
</evidence>
<name>A0A2U0SQ01_9PAST</name>
<dbReference type="Proteomes" id="UP000245909">
    <property type="component" value="Unassembled WGS sequence"/>
</dbReference>
<dbReference type="CDD" id="cd00685">
    <property type="entry name" value="Trans_IPPS_HT"/>
    <property type="match status" value="1"/>
</dbReference>
<protein>
    <submittedName>
        <fullName evidence="8">Farnesyl-diphosphate synthase</fullName>
    </submittedName>
</protein>
<dbReference type="NCBIfam" id="NF007877">
    <property type="entry name" value="PRK10581.1"/>
    <property type="match status" value="1"/>
</dbReference>
<dbReference type="InterPro" id="IPR000092">
    <property type="entry name" value="Polyprenyl_synt"/>
</dbReference>
<dbReference type="PANTHER" id="PTHR43281:SF1">
    <property type="entry name" value="FARNESYL DIPHOSPHATE SYNTHASE"/>
    <property type="match status" value="1"/>
</dbReference>
<dbReference type="RefSeq" id="WP_116631963.1">
    <property type="nucleotide sequence ID" value="NZ_QENU01000008.1"/>
</dbReference>
<proteinExistence type="inferred from homology"/>
<dbReference type="PANTHER" id="PTHR43281">
    <property type="entry name" value="FARNESYL DIPHOSPHATE SYNTHASE"/>
    <property type="match status" value="1"/>
</dbReference>
<comment type="similarity">
    <text evidence="2 7">Belongs to the FPP/GGPP synthase family.</text>
</comment>
<evidence type="ECO:0000313" key="8">
    <source>
        <dbReference type="EMBL" id="PVX33435.1"/>
    </source>
</evidence>
<evidence type="ECO:0000256" key="2">
    <source>
        <dbReference type="ARBA" id="ARBA00006706"/>
    </source>
</evidence>
<dbReference type="GO" id="GO:0016114">
    <property type="term" value="P:terpenoid biosynthetic process"/>
    <property type="evidence" value="ECO:0007669"/>
    <property type="project" value="UniProtKB-ARBA"/>
</dbReference>
<keyword evidence="6" id="KW-0414">Isoprene biosynthesis</keyword>
<evidence type="ECO:0000313" key="9">
    <source>
        <dbReference type="Proteomes" id="UP000245909"/>
    </source>
</evidence>
<dbReference type="InterPro" id="IPR033749">
    <property type="entry name" value="Polyprenyl_synt_CS"/>
</dbReference>
<dbReference type="FunFam" id="1.10.600.10:FF:000001">
    <property type="entry name" value="Geranylgeranyl diphosphate synthase"/>
    <property type="match status" value="1"/>
</dbReference>
<keyword evidence="3 7" id="KW-0808">Transferase</keyword>
<dbReference type="InterPro" id="IPR008949">
    <property type="entry name" value="Isoprenoid_synthase_dom_sf"/>
</dbReference>
<dbReference type="SUPFAM" id="SSF48576">
    <property type="entry name" value="Terpenoid synthases"/>
    <property type="match status" value="1"/>
</dbReference>
<comment type="caution">
    <text evidence="8">The sequence shown here is derived from an EMBL/GenBank/DDBJ whole genome shotgun (WGS) entry which is preliminary data.</text>
</comment>
<dbReference type="GO" id="GO:0005737">
    <property type="term" value="C:cytoplasm"/>
    <property type="evidence" value="ECO:0007669"/>
    <property type="project" value="UniProtKB-ARBA"/>
</dbReference>
<keyword evidence="4" id="KW-0479">Metal-binding</keyword>
<sequence length="301" mass="33183">MNYDFSQDLKQVQNRINHFMLAQFEHIDSQPSPLVEAMKYGLLLGGKRIRPFLVYATGEMLGTDANTLDYAAAAIECIHAYSLIHDDLPAMDNDELRRGQPTCHIAFDHATAILAGDALQAFAFELLTKSSEKSTTLSAQQQLKLVQTLSQASGVNGMCLGQSLDLISEHKQVSLTELERIHRNKTGALLSAAVMMGFLCSPYFNDKNLAQKLAAYSNAIGLAFQVQDDILDIEGNQAEIGKPVGSDLDLDKSTYPKLLGLEGAKQKAQELYQSAVKILDEIEFDTTVLRALAEFIIQRKN</sequence>
<dbReference type="InterPro" id="IPR053378">
    <property type="entry name" value="Prenyl_diphosphate_synthase"/>
</dbReference>
<dbReference type="OrthoDB" id="9805316at2"/>
<dbReference type="GO" id="GO:0008654">
    <property type="term" value="P:phospholipid biosynthetic process"/>
    <property type="evidence" value="ECO:0007669"/>
    <property type="project" value="UniProtKB-ARBA"/>
</dbReference>
<comment type="cofactor">
    <cofactor evidence="1">
        <name>Mg(2+)</name>
        <dbReference type="ChEBI" id="CHEBI:18420"/>
    </cofactor>
</comment>
<gene>
    <name evidence="8" type="ORF">C8D76_10818</name>
</gene>
<dbReference type="AlphaFoldDB" id="A0A2U0SQ01"/>
<dbReference type="EMBL" id="QENU01000008">
    <property type="protein sequence ID" value="PVX33435.1"/>
    <property type="molecule type" value="Genomic_DNA"/>
</dbReference>
<evidence type="ECO:0000256" key="7">
    <source>
        <dbReference type="RuleBase" id="RU004466"/>
    </source>
</evidence>
<dbReference type="SFLD" id="SFLDG01017">
    <property type="entry name" value="Polyprenyl_Transferase_Like"/>
    <property type="match status" value="1"/>
</dbReference>
<dbReference type="GO" id="GO:0004659">
    <property type="term" value="F:prenyltransferase activity"/>
    <property type="evidence" value="ECO:0007669"/>
    <property type="project" value="InterPro"/>
</dbReference>
<evidence type="ECO:0000256" key="5">
    <source>
        <dbReference type="ARBA" id="ARBA00022842"/>
    </source>
</evidence>
<dbReference type="PROSITE" id="PS00723">
    <property type="entry name" value="POLYPRENYL_SYNTHASE_1"/>
    <property type="match status" value="1"/>
</dbReference>
<keyword evidence="9" id="KW-1185">Reference proteome</keyword>
<dbReference type="Pfam" id="PF00348">
    <property type="entry name" value="polyprenyl_synt"/>
    <property type="match status" value="1"/>
</dbReference>
<dbReference type="NCBIfam" id="NF045485">
    <property type="entry name" value="FPPsyn"/>
    <property type="match status" value="1"/>
</dbReference>
<dbReference type="GO" id="GO:0046872">
    <property type="term" value="F:metal ion binding"/>
    <property type="evidence" value="ECO:0007669"/>
    <property type="project" value="UniProtKB-KW"/>
</dbReference>
<evidence type="ECO:0000256" key="4">
    <source>
        <dbReference type="ARBA" id="ARBA00022723"/>
    </source>
</evidence>
<dbReference type="Gene3D" id="1.10.600.10">
    <property type="entry name" value="Farnesyl Diphosphate Synthase"/>
    <property type="match status" value="1"/>
</dbReference>
<evidence type="ECO:0000256" key="6">
    <source>
        <dbReference type="ARBA" id="ARBA00023229"/>
    </source>
</evidence>